<dbReference type="PANTHER" id="PTHR37544:SF3">
    <property type="entry name" value="SPRAY"/>
    <property type="match status" value="1"/>
</dbReference>
<dbReference type="Proteomes" id="UP001285441">
    <property type="component" value="Unassembled WGS sequence"/>
</dbReference>
<keyword evidence="4" id="KW-1185">Reference proteome</keyword>
<feature type="signal peptide" evidence="2">
    <location>
        <begin position="1"/>
        <end position="31"/>
    </location>
</feature>
<protein>
    <submittedName>
        <fullName evidence="3">Uncharacterized protein</fullName>
    </submittedName>
</protein>
<name>A0AAE0KKC5_9PEZI</name>
<reference evidence="3" key="1">
    <citation type="journal article" date="2023" name="Mol. Phylogenet. Evol.">
        <title>Genome-scale phylogeny and comparative genomics of the fungal order Sordariales.</title>
        <authorList>
            <person name="Hensen N."/>
            <person name="Bonometti L."/>
            <person name="Westerberg I."/>
            <person name="Brannstrom I.O."/>
            <person name="Guillou S."/>
            <person name="Cros-Aarteil S."/>
            <person name="Calhoun S."/>
            <person name="Haridas S."/>
            <person name="Kuo A."/>
            <person name="Mondo S."/>
            <person name="Pangilinan J."/>
            <person name="Riley R."/>
            <person name="LaButti K."/>
            <person name="Andreopoulos B."/>
            <person name="Lipzen A."/>
            <person name="Chen C."/>
            <person name="Yan M."/>
            <person name="Daum C."/>
            <person name="Ng V."/>
            <person name="Clum A."/>
            <person name="Steindorff A."/>
            <person name="Ohm R.A."/>
            <person name="Martin F."/>
            <person name="Silar P."/>
            <person name="Natvig D.O."/>
            <person name="Lalanne C."/>
            <person name="Gautier V."/>
            <person name="Ament-Velasquez S.L."/>
            <person name="Kruys A."/>
            <person name="Hutchinson M.I."/>
            <person name="Powell A.J."/>
            <person name="Barry K."/>
            <person name="Miller A.N."/>
            <person name="Grigoriev I.V."/>
            <person name="Debuchy R."/>
            <person name="Gladieux P."/>
            <person name="Hiltunen Thoren M."/>
            <person name="Johannesson H."/>
        </authorList>
    </citation>
    <scope>NUCLEOTIDE SEQUENCE</scope>
    <source>
        <strain evidence="3">CBS 232.78</strain>
    </source>
</reference>
<accession>A0AAE0KKC5</accession>
<evidence type="ECO:0000256" key="1">
    <source>
        <dbReference type="SAM" id="Phobius"/>
    </source>
</evidence>
<reference evidence="3" key="2">
    <citation type="submission" date="2023-06" db="EMBL/GenBank/DDBJ databases">
        <authorList>
            <consortium name="Lawrence Berkeley National Laboratory"/>
            <person name="Haridas S."/>
            <person name="Hensen N."/>
            <person name="Bonometti L."/>
            <person name="Westerberg I."/>
            <person name="Brannstrom I.O."/>
            <person name="Guillou S."/>
            <person name="Cros-Aarteil S."/>
            <person name="Calhoun S."/>
            <person name="Kuo A."/>
            <person name="Mondo S."/>
            <person name="Pangilinan J."/>
            <person name="Riley R."/>
            <person name="LaButti K."/>
            <person name="Andreopoulos B."/>
            <person name="Lipzen A."/>
            <person name="Chen C."/>
            <person name="Yanf M."/>
            <person name="Daum C."/>
            <person name="Ng V."/>
            <person name="Clum A."/>
            <person name="Steindorff A."/>
            <person name="Ohm R."/>
            <person name="Martin F."/>
            <person name="Silar P."/>
            <person name="Natvig D."/>
            <person name="Lalanne C."/>
            <person name="Gautier V."/>
            <person name="Ament-velasquez S.L."/>
            <person name="Kruys A."/>
            <person name="Hutchinson M.I."/>
            <person name="Powell A.J."/>
            <person name="Barry K."/>
            <person name="Miller A.N."/>
            <person name="Grigoriev I.V."/>
            <person name="Debuchy R."/>
            <person name="Gladieux P."/>
            <person name="Thoren M.H."/>
            <person name="Johannesson H."/>
        </authorList>
    </citation>
    <scope>NUCLEOTIDE SEQUENCE</scope>
    <source>
        <strain evidence="3">CBS 232.78</strain>
    </source>
</reference>
<sequence>MQPKTVGWKPHTMRAPVLVAVIVLTLALAAAVEVISQKSQRQGGLSLSNSIDEIPLASKFAYLYATTIIAVVYSIVWTWVDLDIRRMQPWLELSRPGGAVADSSILLDYPFTFLAFIPFSAGRRRHWPVLLVGLASMVVFWGITPLSSAIFGLQSVNVEVDMAMAVPSTLASPQEQSINTDTTILYAAYGSTGLGQLLPPFTSPKFGIVPFSPMDTTRAHLPNESWTSPTTMLSTELNCWPAAITNLTHLEGSTPAAPSYKFSNGRGCETTPFGFFQSSKQHNTTSMLLYVGYDDHATLDYHLGGTNCPKSSRNQFLAIWALLDKNRYPHETAMTALFCEPSYWKQNVSITVSAAINEPDEQSVVILGPKERLSQDEFNSTALEYLIGTGTPPATATLDYAATQTLEPFFTLLKTQNVAWPVTNMVSFALHLMDVPAASLQNASMLAKAFELAHKLVFSIAVAKSMSTSSDYMDNPTKLGKVQGTVYGIVVSRAISAVLEGLLLLVALLGAAVLYVCLTAESKLSSDPAAMGFTLSLLKSSRTLLSRFATEDCSDTATLRASLAGHRFALHEGCPGELQEVNALQYEVENHETRNSPATMHRQEPLYSPVQQCSRHNTYKGHELETLQVESAAPSASGLGKSTPRKEPEYFPVQPLELKPLTGVSLTLLLLGGVSALTYLKKQEEKLHGLPRPTDNFEIMQLLENYIPTVLATLLEPLLVLLTRLSCILQPFHDLQKGKCSPEDTLEARYTSLPPQLVTLRALLSRHLLMAALGLICILSNALTVALGGTFNELPVDIDYPAIFRQERNTNFTRDQFVESSISSNQYKDQWYAEWARLTRNTSLPPWVSADFAFLPVTETVPRQGDKVVMRTRTRGFGADPKCSPISTTTSSTHSFVDISGILKHKANPAFNFPSQNGTSIACTAFFVGNNATNDRSALEITGSMAGANASRSLFCLDKLALGWVRLDSRRSAPDSLQSTIIICETVMRTAMFDVLFDATGKVVEFSQAGEFEDMSRYIAANVSRDMIQQMNRYMATSVDTQWHNITNTHDWFNFILKYRLNTDLVDPAKDIPSYDLVIPAAQDLYKSLFAILLGQNLDLFELSNLITFPGVVTERETRIFLDETSLIVTIGILCLTAVVLVALYVRERRAFLPRLPSTIASVIAYVAAGRATREYARQENGKGKTDKPTELLRTYRQTYSFGRYIGVDGKLHVGIEVDPLVMPVDGTMLQKKQTGLGLVKRTPWFR</sequence>
<feature type="transmembrane region" description="Helical" evidence="1">
    <location>
        <begin position="129"/>
        <end position="153"/>
    </location>
</feature>
<evidence type="ECO:0000313" key="4">
    <source>
        <dbReference type="Proteomes" id="UP001285441"/>
    </source>
</evidence>
<keyword evidence="1" id="KW-1133">Transmembrane helix</keyword>
<feature type="transmembrane region" description="Helical" evidence="1">
    <location>
        <begin position="60"/>
        <end position="80"/>
    </location>
</feature>
<keyword evidence="2" id="KW-0732">Signal</keyword>
<evidence type="ECO:0000313" key="3">
    <source>
        <dbReference type="EMBL" id="KAK3378246.1"/>
    </source>
</evidence>
<keyword evidence="1" id="KW-0812">Transmembrane</keyword>
<dbReference type="Pfam" id="PF11915">
    <property type="entry name" value="DUF3433"/>
    <property type="match status" value="2"/>
</dbReference>
<gene>
    <name evidence="3" type="ORF">B0H63DRAFT_418148</name>
</gene>
<feature type="transmembrane region" description="Helical" evidence="1">
    <location>
        <begin position="1127"/>
        <end position="1146"/>
    </location>
</feature>
<keyword evidence="1" id="KW-0472">Membrane</keyword>
<proteinExistence type="predicted"/>
<organism evidence="3 4">
    <name type="scientific">Podospora didyma</name>
    <dbReference type="NCBI Taxonomy" id="330526"/>
    <lineage>
        <taxon>Eukaryota</taxon>
        <taxon>Fungi</taxon>
        <taxon>Dikarya</taxon>
        <taxon>Ascomycota</taxon>
        <taxon>Pezizomycotina</taxon>
        <taxon>Sordariomycetes</taxon>
        <taxon>Sordariomycetidae</taxon>
        <taxon>Sordariales</taxon>
        <taxon>Podosporaceae</taxon>
        <taxon>Podospora</taxon>
    </lineage>
</organism>
<comment type="caution">
    <text evidence="3">The sequence shown here is derived from an EMBL/GenBank/DDBJ whole genome shotgun (WGS) entry which is preliminary data.</text>
</comment>
<evidence type="ECO:0000256" key="2">
    <source>
        <dbReference type="SAM" id="SignalP"/>
    </source>
</evidence>
<dbReference type="PANTHER" id="PTHR37544">
    <property type="entry name" value="SPRAY-RELATED"/>
    <property type="match status" value="1"/>
</dbReference>
<dbReference type="EMBL" id="JAULSW010000006">
    <property type="protein sequence ID" value="KAK3378246.1"/>
    <property type="molecule type" value="Genomic_DNA"/>
</dbReference>
<dbReference type="AlphaFoldDB" id="A0AAE0KKC5"/>
<feature type="chain" id="PRO_5042063639" evidence="2">
    <location>
        <begin position="32"/>
        <end position="1247"/>
    </location>
</feature>
<dbReference type="InterPro" id="IPR021840">
    <property type="entry name" value="DUF3433"/>
</dbReference>